<keyword evidence="8" id="KW-1185">Reference proteome</keyword>
<evidence type="ECO:0000256" key="1">
    <source>
        <dbReference type="ARBA" id="ARBA00022443"/>
    </source>
</evidence>
<dbReference type="AlphaFoldDB" id="A0A316UL84"/>
<sequence length="564" mass="58277">MLSLRSLVSLAAILVASSWTNVAEAQADNASCLPLTGSTMCPSFVNSTISPSALAPAYSFFSDVSDVASFDRLFRRYFTDYQQFRQTKLHTGLQCNETGSLNATLQWAQTVLCGQFTSYSYNAGCTQPNSPNASTPLVCQNTCTEYANSEVAFVSNASYCTPTSRLRPASLVDLRNTTLRNDHDGCTSWTAMYSTNNATCVEGISNEPNCGWGSGANDQLCSYCSAGSGSLPTCCYDQKTDLSGCAAMGYPAAALVRPTTSIGPGFAQQTGDASSSSANSNGGNGHRLSGGQLAGIIVGCILGALLIGALLAWLLFLCCCGGRRKRQHETEAQSDRQGMLGGAASAATTSPREKAYNLSEDTNRNPSMSNEKSHMNMGMGAGAGLAGGALAGGAAAAAGNRGSHNDGSANSRPLSTATTGTDGRGTTVPSVRCQYTGQEITPGDTVVAIYPYSAGLSDELDLTPETREELHVVRIYDDGWCLLRRDNGHGGKEGAAPLVCCQSSKGELPAHMRMGDSTGTGTGSGTTDDEAGGMTSGAEGGMTSSVGGAVTADEHGFTSDAASR</sequence>
<dbReference type="PROSITE" id="PS50002">
    <property type="entry name" value="SH3"/>
    <property type="match status" value="1"/>
</dbReference>
<evidence type="ECO:0000313" key="7">
    <source>
        <dbReference type="EMBL" id="PWN26052.1"/>
    </source>
</evidence>
<dbReference type="SUPFAM" id="SSF50044">
    <property type="entry name" value="SH3-domain"/>
    <property type="match status" value="1"/>
</dbReference>
<feature type="signal peptide" evidence="5">
    <location>
        <begin position="1"/>
        <end position="25"/>
    </location>
</feature>
<dbReference type="STRING" id="1569628.A0A316UL84"/>
<dbReference type="InterPro" id="IPR036028">
    <property type="entry name" value="SH3-like_dom_sf"/>
</dbReference>
<feature type="region of interest" description="Disordered" evidence="3">
    <location>
        <begin position="396"/>
        <end position="429"/>
    </location>
</feature>
<keyword evidence="5" id="KW-0732">Signal</keyword>
<feature type="transmembrane region" description="Helical" evidence="4">
    <location>
        <begin position="293"/>
        <end position="317"/>
    </location>
</feature>
<evidence type="ECO:0000256" key="2">
    <source>
        <dbReference type="PROSITE-ProRule" id="PRU00192"/>
    </source>
</evidence>
<dbReference type="OrthoDB" id="5340910at2759"/>
<feature type="compositionally biased region" description="Polar residues" evidence="3">
    <location>
        <begin position="405"/>
        <end position="415"/>
    </location>
</feature>
<dbReference type="Gene3D" id="2.30.30.40">
    <property type="entry name" value="SH3 Domains"/>
    <property type="match status" value="1"/>
</dbReference>
<keyword evidence="4" id="KW-1133">Transmembrane helix</keyword>
<evidence type="ECO:0000259" key="6">
    <source>
        <dbReference type="PROSITE" id="PS50002"/>
    </source>
</evidence>
<feature type="compositionally biased region" description="Basic and acidic residues" evidence="3">
    <location>
        <begin position="552"/>
        <end position="564"/>
    </location>
</feature>
<feature type="chain" id="PRO_5016377425" description="SH3 domain-containing protein" evidence="5">
    <location>
        <begin position="26"/>
        <end position="564"/>
    </location>
</feature>
<gene>
    <name evidence="7" type="ORF">BDZ90DRAFT_233643</name>
</gene>
<evidence type="ECO:0000256" key="4">
    <source>
        <dbReference type="SAM" id="Phobius"/>
    </source>
</evidence>
<feature type="domain" description="SH3" evidence="6">
    <location>
        <begin position="441"/>
        <end position="506"/>
    </location>
</feature>
<evidence type="ECO:0000256" key="3">
    <source>
        <dbReference type="SAM" id="MobiDB-lite"/>
    </source>
</evidence>
<feature type="region of interest" description="Disordered" evidence="3">
    <location>
        <begin position="511"/>
        <end position="564"/>
    </location>
</feature>
<feature type="region of interest" description="Disordered" evidence="3">
    <location>
        <begin position="330"/>
        <end position="376"/>
    </location>
</feature>
<keyword evidence="4" id="KW-0472">Membrane</keyword>
<reference evidence="7 8" key="1">
    <citation type="journal article" date="2018" name="Mol. Biol. Evol.">
        <title>Broad Genomic Sampling Reveals a Smut Pathogenic Ancestry of the Fungal Clade Ustilaginomycotina.</title>
        <authorList>
            <person name="Kijpornyongpan T."/>
            <person name="Mondo S.J."/>
            <person name="Barry K."/>
            <person name="Sandor L."/>
            <person name="Lee J."/>
            <person name="Lipzen A."/>
            <person name="Pangilinan J."/>
            <person name="LaButti K."/>
            <person name="Hainaut M."/>
            <person name="Henrissat B."/>
            <person name="Grigoriev I.V."/>
            <person name="Spatafora J.W."/>
            <person name="Aime M.C."/>
        </authorList>
    </citation>
    <scope>NUCLEOTIDE SEQUENCE [LARGE SCALE GENOMIC DNA]</scope>
    <source>
        <strain evidence="7 8">MCA 5214</strain>
    </source>
</reference>
<dbReference type="RefSeq" id="XP_025360664.1">
    <property type="nucleotide sequence ID" value="XM_025506706.1"/>
</dbReference>
<keyword evidence="4" id="KW-0812">Transmembrane</keyword>
<evidence type="ECO:0000313" key="8">
    <source>
        <dbReference type="Proteomes" id="UP000245884"/>
    </source>
</evidence>
<dbReference type="EMBL" id="KZ819673">
    <property type="protein sequence ID" value="PWN26052.1"/>
    <property type="molecule type" value="Genomic_DNA"/>
</dbReference>
<keyword evidence="1 2" id="KW-0728">SH3 domain</keyword>
<feature type="compositionally biased region" description="Low complexity" evidence="3">
    <location>
        <begin position="416"/>
        <end position="427"/>
    </location>
</feature>
<evidence type="ECO:0000256" key="5">
    <source>
        <dbReference type="SAM" id="SignalP"/>
    </source>
</evidence>
<accession>A0A316UL84</accession>
<dbReference type="Proteomes" id="UP000245884">
    <property type="component" value="Unassembled WGS sequence"/>
</dbReference>
<protein>
    <recommendedName>
        <fullName evidence="6">SH3 domain-containing protein</fullName>
    </recommendedName>
</protein>
<dbReference type="InterPro" id="IPR001452">
    <property type="entry name" value="SH3_domain"/>
</dbReference>
<dbReference type="GeneID" id="37028529"/>
<name>A0A316UL84_9BASI</name>
<organism evidence="7 8">
    <name type="scientific">Jaminaea rosea</name>
    <dbReference type="NCBI Taxonomy" id="1569628"/>
    <lineage>
        <taxon>Eukaryota</taxon>
        <taxon>Fungi</taxon>
        <taxon>Dikarya</taxon>
        <taxon>Basidiomycota</taxon>
        <taxon>Ustilaginomycotina</taxon>
        <taxon>Exobasidiomycetes</taxon>
        <taxon>Microstromatales</taxon>
        <taxon>Microstromatales incertae sedis</taxon>
        <taxon>Jaminaea</taxon>
    </lineage>
</organism>
<proteinExistence type="predicted"/>